<keyword evidence="5 11" id="KW-0479">Metal-binding</keyword>
<dbReference type="InterPro" id="IPR057602">
    <property type="entry name" value="Zfn-CCCH_PARP12"/>
</dbReference>
<evidence type="ECO:0000256" key="9">
    <source>
        <dbReference type="ARBA" id="ARBA00023242"/>
    </source>
</evidence>
<evidence type="ECO:0000259" key="12">
    <source>
        <dbReference type="PROSITE" id="PS50103"/>
    </source>
</evidence>
<dbReference type="GO" id="GO:1990404">
    <property type="term" value="F:NAD+-protein mono-ADP-ribosyltransferase activity"/>
    <property type="evidence" value="ECO:0007669"/>
    <property type="project" value="TreeGrafter"/>
</dbReference>
<dbReference type="SUPFAM" id="SSF117839">
    <property type="entry name" value="WWE domain"/>
    <property type="match status" value="1"/>
</dbReference>
<dbReference type="Gene3D" id="3.30.720.50">
    <property type="match status" value="1"/>
</dbReference>
<feature type="domain" description="C3H1-type" evidence="12">
    <location>
        <begin position="93"/>
        <end position="115"/>
    </location>
</feature>
<accession>A0A8T3E8N4</accession>
<dbReference type="PROSITE" id="PS51059">
    <property type="entry name" value="PARP_CATALYTIC"/>
    <property type="match status" value="1"/>
</dbReference>
<dbReference type="InterPro" id="IPR000571">
    <property type="entry name" value="Znf_CCCH"/>
</dbReference>
<evidence type="ECO:0000256" key="11">
    <source>
        <dbReference type="PROSITE-ProRule" id="PRU00723"/>
    </source>
</evidence>
<feature type="domain" description="C3H1-type" evidence="12">
    <location>
        <begin position="176"/>
        <end position="198"/>
    </location>
</feature>
<feature type="zinc finger region" description="C3H1-type" evidence="11">
    <location>
        <begin position="303"/>
        <end position="330"/>
    </location>
</feature>
<dbReference type="Gene3D" id="3.90.228.10">
    <property type="match status" value="1"/>
</dbReference>
<dbReference type="Proteomes" id="UP000829720">
    <property type="component" value="Unassembled WGS sequence"/>
</dbReference>
<evidence type="ECO:0000256" key="6">
    <source>
        <dbReference type="ARBA" id="ARBA00022737"/>
    </source>
</evidence>
<evidence type="ECO:0000256" key="2">
    <source>
        <dbReference type="ARBA" id="ARBA00004496"/>
    </source>
</evidence>
<evidence type="ECO:0000259" key="13">
    <source>
        <dbReference type="PROSITE" id="PS50918"/>
    </source>
</evidence>
<dbReference type="GO" id="GO:0005737">
    <property type="term" value="C:cytoplasm"/>
    <property type="evidence" value="ECO:0007669"/>
    <property type="project" value="UniProtKB-SubCell"/>
</dbReference>
<sequence length="694" mass="78564">MSAVSNLITKVVCENQGCLDYKRLSQTLRQSITAPESNIVAILRDTSKFVIVEGKEKRDGNSALSADSLVIAKTSLRVCQKRVICDNCPNLHLCRYFLCGECKFGNKCKHSHDLDLTHNKEVLTGQGLQELKAPALFQLLLQNDTNLLPEICRHYNRGSGEHGSCEHMERCNNLHVCQHFLQDNCNYGAGCKRAHNFNDSAVKILTSRGVSLANLSILKNTYKNRFAITGHTDQPAGLSTRKKETECTQTPSVPPKVSCEELFRALPNPNLIYCPLGSPAAPPAAPVVKERSHHQSSASISEADSNEICLFFIRGSCSFEEKCTRVHHRLPYRWQVLSLLGNTWNDLTNMESIEQAYCNPAKDSSELSPQVNFLTMTSGYSKVRRLSTASSVNKPPHFILTTDWLWYWKNDKGGWSEFGTEPDPKTRASITSKDLEKVYQTNTGIDIHITAGKNRYLVLIKDMFQQNITTKKKREIRRRPRFVSGQEVEKKLKSGTSEAAGSSTMTVPEQWDKKALPEYGYKLIPLSDCSTEFQQVAQLFKRTMYQSTIRSIQRIQNPSLYRVFQWQKEQMQLRTGGRVVEQKLLFHGTDKSFMPAICEQNFDWRICGTNGTAYGKGSYFARDASYSDKYSKPKSVPKSMFGVQVLVGEYTKGTSSYKRPPPNYDSCVDSVNNPAIFVIFEKYQIYPEYIIEYS</sequence>
<dbReference type="Gene3D" id="4.10.1000.10">
    <property type="entry name" value="Zinc finger, CCCH-type"/>
    <property type="match status" value="1"/>
</dbReference>
<evidence type="ECO:0000259" key="14">
    <source>
        <dbReference type="PROSITE" id="PS51059"/>
    </source>
</evidence>
<comment type="subcellular location">
    <subcellularLocation>
        <location evidence="2">Cytoplasm</location>
    </subcellularLocation>
    <subcellularLocation>
        <location evidence="1">Nucleus</location>
    </subcellularLocation>
</comment>
<dbReference type="CDD" id="cd01439">
    <property type="entry name" value="TCCD_inducible_PARP_like"/>
    <property type="match status" value="1"/>
</dbReference>
<evidence type="ECO:0000313" key="15">
    <source>
        <dbReference type="EMBL" id="KAI1905463.1"/>
    </source>
</evidence>
<evidence type="ECO:0000256" key="10">
    <source>
        <dbReference type="ARBA" id="ARBA00024347"/>
    </source>
</evidence>
<evidence type="ECO:0000313" key="16">
    <source>
        <dbReference type="Proteomes" id="UP000829720"/>
    </source>
</evidence>
<dbReference type="Pfam" id="PF25261">
    <property type="entry name" value="zf-CCCH_PARP12"/>
    <property type="match status" value="1"/>
</dbReference>
<evidence type="ECO:0000256" key="4">
    <source>
        <dbReference type="ARBA" id="ARBA00022553"/>
    </source>
</evidence>
<dbReference type="InterPro" id="IPR037197">
    <property type="entry name" value="WWE_dom_sf"/>
</dbReference>
<dbReference type="InterPro" id="IPR036388">
    <property type="entry name" value="WH-like_DNA-bd_sf"/>
</dbReference>
<evidence type="ECO:0000256" key="8">
    <source>
        <dbReference type="ARBA" id="ARBA00022833"/>
    </source>
</evidence>
<feature type="domain" description="PARP catalytic" evidence="14">
    <location>
        <begin position="507"/>
        <end position="694"/>
    </location>
</feature>
<feature type="domain" description="WWE" evidence="13">
    <location>
        <begin position="391"/>
        <end position="478"/>
    </location>
</feature>
<dbReference type="InterPro" id="IPR056226">
    <property type="entry name" value="WH_PARP12"/>
</dbReference>
<evidence type="ECO:0000256" key="1">
    <source>
        <dbReference type="ARBA" id="ARBA00004123"/>
    </source>
</evidence>
<proteinExistence type="inferred from homology"/>
<feature type="zinc finger region" description="C3H1-type" evidence="11">
    <location>
        <begin position="93"/>
        <end position="115"/>
    </location>
</feature>
<dbReference type="PANTHER" id="PTHR45740">
    <property type="entry name" value="POLY [ADP-RIBOSE] POLYMERASE"/>
    <property type="match status" value="1"/>
</dbReference>
<keyword evidence="9" id="KW-0539">Nucleus</keyword>
<dbReference type="PANTHER" id="PTHR45740:SF6">
    <property type="entry name" value="PROTEIN MONO-ADP-RIBOSYLTRANSFERASE PARP12"/>
    <property type="match status" value="1"/>
</dbReference>
<dbReference type="Pfam" id="PF00644">
    <property type="entry name" value="PARP"/>
    <property type="match status" value="1"/>
</dbReference>
<evidence type="ECO:0000256" key="5">
    <source>
        <dbReference type="ARBA" id="ARBA00022723"/>
    </source>
</evidence>
<feature type="zinc finger region" description="C3H1-type" evidence="11">
    <location>
        <begin position="176"/>
        <end position="198"/>
    </location>
</feature>
<evidence type="ECO:0000256" key="7">
    <source>
        <dbReference type="ARBA" id="ARBA00022771"/>
    </source>
</evidence>
<keyword evidence="7 11" id="KW-0863">Zinc-finger</keyword>
<dbReference type="Pfam" id="PF23466">
    <property type="entry name" value="WWE_4"/>
    <property type="match status" value="1"/>
</dbReference>
<organism evidence="15 16">
    <name type="scientific">Albula goreensis</name>
    <dbReference type="NCBI Taxonomy" id="1534307"/>
    <lineage>
        <taxon>Eukaryota</taxon>
        <taxon>Metazoa</taxon>
        <taxon>Chordata</taxon>
        <taxon>Craniata</taxon>
        <taxon>Vertebrata</taxon>
        <taxon>Euteleostomi</taxon>
        <taxon>Actinopterygii</taxon>
        <taxon>Neopterygii</taxon>
        <taxon>Teleostei</taxon>
        <taxon>Albuliformes</taxon>
        <taxon>Albulidae</taxon>
        <taxon>Albula</taxon>
    </lineage>
</organism>
<feature type="domain" description="C3H1-type" evidence="12">
    <location>
        <begin position="303"/>
        <end position="330"/>
    </location>
</feature>
<dbReference type="Gene3D" id="1.10.10.10">
    <property type="entry name" value="Winged helix-like DNA-binding domain superfamily/Winged helix DNA-binding domain"/>
    <property type="match status" value="1"/>
</dbReference>
<keyword evidence="6" id="KW-0677">Repeat</keyword>
<dbReference type="PROSITE" id="PS50103">
    <property type="entry name" value="ZF_C3H1"/>
    <property type="match status" value="3"/>
</dbReference>
<comment type="caution">
    <text evidence="15">The sequence shown here is derived from an EMBL/GenBank/DDBJ whole genome shotgun (WGS) entry which is preliminary data.</text>
</comment>
<keyword evidence="16" id="KW-1185">Reference proteome</keyword>
<dbReference type="GO" id="GO:0003950">
    <property type="term" value="F:NAD+ poly-ADP-ribosyltransferase activity"/>
    <property type="evidence" value="ECO:0007669"/>
    <property type="project" value="InterPro"/>
</dbReference>
<reference evidence="15" key="1">
    <citation type="submission" date="2021-01" db="EMBL/GenBank/DDBJ databases">
        <authorList>
            <person name="Zahm M."/>
            <person name="Roques C."/>
            <person name="Cabau C."/>
            <person name="Klopp C."/>
            <person name="Donnadieu C."/>
            <person name="Jouanno E."/>
            <person name="Lampietro C."/>
            <person name="Louis A."/>
            <person name="Herpin A."/>
            <person name="Echchiki A."/>
            <person name="Berthelot C."/>
            <person name="Parey E."/>
            <person name="Roest-Crollius H."/>
            <person name="Braasch I."/>
            <person name="Postlethwait J."/>
            <person name="Bobe J."/>
            <person name="Montfort J."/>
            <person name="Bouchez O."/>
            <person name="Begum T."/>
            <person name="Mejri S."/>
            <person name="Adams A."/>
            <person name="Chen W.-J."/>
            <person name="Guiguen Y."/>
        </authorList>
    </citation>
    <scope>NUCLEOTIDE SEQUENCE</scope>
    <source>
        <tissue evidence="15">Blood</tissue>
    </source>
</reference>
<keyword evidence="8 11" id="KW-0862">Zinc</keyword>
<dbReference type="PROSITE" id="PS50918">
    <property type="entry name" value="WWE"/>
    <property type="match status" value="1"/>
</dbReference>
<gene>
    <name evidence="15" type="ORF">AGOR_G00016450</name>
</gene>
<protein>
    <recommendedName>
        <fullName evidence="17">Poly [ADP-ribose] polymerase 12</fullName>
    </recommendedName>
</protein>
<dbReference type="GO" id="GO:0005634">
    <property type="term" value="C:nucleus"/>
    <property type="evidence" value="ECO:0007669"/>
    <property type="project" value="UniProtKB-SubCell"/>
</dbReference>
<dbReference type="AlphaFoldDB" id="A0A8T3E8N4"/>
<comment type="similarity">
    <text evidence="10">Belongs to the ARTD/PARP family.</text>
</comment>
<dbReference type="InterPro" id="IPR051712">
    <property type="entry name" value="ARTD-AVP"/>
</dbReference>
<evidence type="ECO:0008006" key="17">
    <source>
        <dbReference type="Google" id="ProtNLM"/>
    </source>
</evidence>
<dbReference type="OrthoDB" id="6133115at2759"/>
<dbReference type="InterPro" id="IPR004170">
    <property type="entry name" value="WWE_dom"/>
</dbReference>
<dbReference type="InterPro" id="IPR012317">
    <property type="entry name" value="Poly(ADP-ribose)pol_cat_dom"/>
</dbReference>
<keyword evidence="3" id="KW-0963">Cytoplasm</keyword>
<name>A0A8T3E8N4_9TELE</name>
<dbReference type="Pfam" id="PF24356">
    <property type="entry name" value="WHD_PARP12"/>
    <property type="match status" value="1"/>
</dbReference>
<keyword evidence="4" id="KW-0597">Phosphoprotein</keyword>
<dbReference type="SUPFAM" id="SSF56399">
    <property type="entry name" value="ADP-ribosylation"/>
    <property type="match status" value="1"/>
</dbReference>
<dbReference type="SMART" id="SM00356">
    <property type="entry name" value="ZnF_C3H1"/>
    <property type="match status" value="3"/>
</dbReference>
<dbReference type="Pfam" id="PF02825">
    <property type="entry name" value="WWE"/>
    <property type="match status" value="1"/>
</dbReference>
<dbReference type="EMBL" id="JAERUA010000001">
    <property type="protein sequence ID" value="KAI1905463.1"/>
    <property type="molecule type" value="Genomic_DNA"/>
</dbReference>
<dbReference type="GO" id="GO:0008270">
    <property type="term" value="F:zinc ion binding"/>
    <property type="evidence" value="ECO:0007669"/>
    <property type="project" value="UniProtKB-KW"/>
</dbReference>
<evidence type="ECO:0000256" key="3">
    <source>
        <dbReference type="ARBA" id="ARBA00022490"/>
    </source>
</evidence>